<sequence length="102" mass="11030">MLGDVAGAFRHVPLVANAGHMFGFRFDEFLITDLSFLLPFTPAQATSSTVSTNTTTTSVGNSPETCGATITSVSKLSLFTAITKRFFSPSSYGNRSRTNYHR</sequence>
<proteinExistence type="predicted"/>
<protein>
    <submittedName>
        <fullName evidence="1">Uncharacterized protein</fullName>
    </submittedName>
</protein>
<dbReference type="Proteomes" id="UP000237271">
    <property type="component" value="Unassembled WGS sequence"/>
</dbReference>
<keyword evidence="2" id="KW-1185">Reference proteome</keyword>
<accession>A0A2P4XV44</accession>
<dbReference type="AlphaFoldDB" id="A0A2P4XV44"/>
<evidence type="ECO:0000313" key="1">
    <source>
        <dbReference type="EMBL" id="POM69434.1"/>
    </source>
</evidence>
<evidence type="ECO:0000313" key="2">
    <source>
        <dbReference type="Proteomes" id="UP000237271"/>
    </source>
</evidence>
<name>A0A2P4XV44_9STRA</name>
<reference evidence="1 2" key="1">
    <citation type="journal article" date="2017" name="Genome Biol. Evol.">
        <title>Phytophthora megakarya and P. palmivora, closely related causal agents of cacao black pod rot, underwent increases in genome sizes and gene numbers by different mechanisms.</title>
        <authorList>
            <person name="Ali S.S."/>
            <person name="Shao J."/>
            <person name="Lary D.J."/>
            <person name="Kronmiller B."/>
            <person name="Shen D."/>
            <person name="Strem M.D."/>
            <person name="Amoako-Attah I."/>
            <person name="Akrofi A.Y."/>
            <person name="Begoude B.A."/>
            <person name="Ten Hoopen G.M."/>
            <person name="Coulibaly K."/>
            <person name="Kebe B.I."/>
            <person name="Melnick R.L."/>
            <person name="Guiltinan M.J."/>
            <person name="Tyler B.M."/>
            <person name="Meinhardt L.W."/>
            <person name="Bailey B.A."/>
        </authorList>
    </citation>
    <scope>NUCLEOTIDE SEQUENCE [LARGE SCALE GENOMIC DNA]</scope>
    <source>
        <strain evidence="2">sbr112.9</strain>
    </source>
</reference>
<organism evidence="1 2">
    <name type="scientific">Phytophthora palmivora</name>
    <dbReference type="NCBI Taxonomy" id="4796"/>
    <lineage>
        <taxon>Eukaryota</taxon>
        <taxon>Sar</taxon>
        <taxon>Stramenopiles</taxon>
        <taxon>Oomycota</taxon>
        <taxon>Peronosporomycetes</taxon>
        <taxon>Peronosporales</taxon>
        <taxon>Peronosporaceae</taxon>
        <taxon>Phytophthora</taxon>
    </lineage>
</organism>
<comment type="caution">
    <text evidence="1">The sequence shown here is derived from an EMBL/GenBank/DDBJ whole genome shotgun (WGS) entry which is preliminary data.</text>
</comment>
<gene>
    <name evidence="1" type="ORF">PHPALM_14279</name>
</gene>
<dbReference type="EMBL" id="NCKW01007868">
    <property type="protein sequence ID" value="POM69434.1"/>
    <property type="molecule type" value="Genomic_DNA"/>
</dbReference>